<dbReference type="GeneID" id="89993630"/>
<evidence type="ECO:0000256" key="3">
    <source>
        <dbReference type="ARBA" id="ARBA00004613"/>
    </source>
</evidence>
<dbReference type="PROSITE" id="PS52035">
    <property type="entry name" value="PEPTIDASE_M14"/>
    <property type="match status" value="1"/>
</dbReference>
<evidence type="ECO:0000313" key="16">
    <source>
        <dbReference type="Proteomes" id="UP001334248"/>
    </source>
</evidence>
<keyword evidence="7" id="KW-0732">Signal</keyword>
<comment type="cofactor">
    <cofactor evidence="1">
        <name>Zn(2+)</name>
        <dbReference type="ChEBI" id="CHEBI:29105"/>
    </cofactor>
</comment>
<comment type="similarity">
    <text evidence="4 13">Belongs to the peptidase M14 family.</text>
</comment>
<dbReference type="PANTHER" id="PTHR11705:SF83">
    <property type="entry name" value="INACTIVE METALLOCARBOXYPEPTIDASE ECM14"/>
    <property type="match status" value="1"/>
</dbReference>
<keyword evidence="9" id="KW-0843">Virulence</keyword>
<reference evidence="15 16" key="1">
    <citation type="journal article" date="2023" name="Res Sq">
        <title>Genomic and morphological characterization of Knufia obscura isolated from the Mars 2020 spacecraft assembly facility.</title>
        <authorList>
            <person name="Chander A.M."/>
            <person name="Teixeira M.M."/>
            <person name="Singh N.K."/>
            <person name="Williams M.P."/>
            <person name="Parker C.W."/>
            <person name="Leo P."/>
            <person name="Stajich J.E."/>
            <person name="Torok T."/>
            <person name="Tighe S."/>
            <person name="Mason C.E."/>
            <person name="Venkateswaran K."/>
        </authorList>
    </citation>
    <scope>NUCLEOTIDE SEQUENCE [LARGE SCALE GENOMIC DNA]</scope>
    <source>
        <strain evidence="15 16">CCFEE 5817</strain>
    </source>
</reference>
<keyword evidence="8" id="KW-0378">Hydrolase</keyword>
<accession>A0ABR0S048</accession>
<protein>
    <recommendedName>
        <fullName evidence="12">Carboxypeptidase M14B</fullName>
    </recommendedName>
    <alternativeName>
        <fullName evidence="11">Carboxypeptidase MCPB</fullName>
    </alternativeName>
</protein>
<dbReference type="Gene3D" id="3.40.630.10">
    <property type="entry name" value="Zn peptidases"/>
    <property type="match status" value="1"/>
</dbReference>
<evidence type="ECO:0000256" key="5">
    <source>
        <dbReference type="ARBA" id="ARBA00022525"/>
    </source>
</evidence>
<gene>
    <name evidence="15" type="ORF">PMZ80_000181</name>
</gene>
<evidence type="ECO:0000256" key="9">
    <source>
        <dbReference type="ARBA" id="ARBA00023026"/>
    </source>
</evidence>
<evidence type="ECO:0000256" key="11">
    <source>
        <dbReference type="ARBA" id="ARBA00041263"/>
    </source>
</evidence>
<feature type="domain" description="Peptidase M14" evidence="14">
    <location>
        <begin position="15"/>
        <end position="298"/>
    </location>
</feature>
<feature type="active site" description="Proton donor/acceptor" evidence="13">
    <location>
        <position position="269"/>
    </location>
</feature>
<evidence type="ECO:0000256" key="7">
    <source>
        <dbReference type="ARBA" id="ARBA00022729"/>
    </source>
</evidence>
<evidence type="ECO:0000256" key="10">
    <source>
        <dbReference type="ARBA" id="ARBA00023180"/>
    </source>
</evidence>
<evidence type="ECO:0000256" key="6">
    <source>
        <dbReference type="ARBA" id="ARBA00022670"/>
    </source>
</evidence>
<keyword evidence="5" id="KW-0964">Secreted</keyword>
<evidence type="ECO:0000259" key="14">
    <source>
        <dbReference type="PROSITE" id="PS52035"/>
    </source>
</evidence>
<evidence type="ECO:0000256" key="2">
    <source>
        <dbReference type="ARBA" id="ARBA00003091"/>
    </source>
</evidence>
<keyword evidence="16" id="KW-1185">Reference proteome</keyword>
<keyword evidence="6" id="KW-0645">Protease</keyword>
<sequence>MPDGIPAEFANGTEGPTDDATMDYFLRSIASRNTDWMTYYSADFQSEEGRSLPYVYLSMSTQNLVAGTNNSNKLKVWVQGGVHGNEPAGDQSLLALIGKMDANQTWTQSILATMDILVLPRYNVDGVAYFQRTLATNFDPNRDHIKLARQQTRDIKELFSSFEPHIAVDMHEFTAGSRYGGSYVHAADALFSAAKNPNINEGIRQLSEEVFAANIGTSLEAVGLRWEPYVTGSSNSTPDSTIRFAEAGSDAKIGRNAMGLTQSITFLCEMRGIGLADQHFQRRTVTGLVMAQAIIQTAADNAQQVYQTITDGIEEFINTDKDIVVTDSTEYEDRTFQMVDIANGTLVDTPVQFASTTPTTAKLTRPRPEAYIIPRAWADLAARLEVSGLEVTKMSQGFRGTVEALNITSMAFDETYYEGVVPVTVTTSATEKEVELPAGSFAVSTRQRNAGLAFVALEPENIDSYVAFNIIPVEEGDEYPIFRLLA</sequence>
<dbReference type="PANTHER" id="PTHR11705">
    <property type="entry name" value="PROTEASE FAMILY M14 CARBOXYPEPTIDASE A,B"/>
    <property type="match status" value="1"/>
</dbReference>
<dbReference type="SUPFAM" id="SSF53187">
    <property type="entry name" value="Zn-dependent exopeptidases"/>
    <property type="match status" value="1"/>
</dbReference>
<evidence type="ECO:0000256" key="4">
    <source>
        <dbReference type="ARBA" id="ARBA00005988"/>
    </source>
</evidence>
<keyword evidence="10" id="KW-0325">Glycoprotein</keyword>
<organism evidence="15 16">
    <name type="scientific">Knufia obscura</name>
    <dbReference type="NCBI Taxonomy" id="1635080"/>
    <lineage>
        <taxon>Eukaryota</taxon>
        <taxon>Fungi</taxon>
        <taxon>Dikarya</taxon>
        <taxon>Ascomycota</taxon>
        <taxon>Pezizomycotina</taxon>
        <taxon>Eurotiomycetes</taxon>
        <taxon>Chaetothyriomycetidae</taxon>
        <taxon>Chaetothyriales</taxon>
        <taxon>Trichomeriaceae</taxon>
        <taxon>Knufia</taxon>
    </lineage>
</organism>
<dbReference type="RefSeq" id="XP_064734132.1">
    <property type="nucleotide sequence ID" value="XM_064868635.1"/>
</dbReference>
<dbReference type="Pfam" id="PF00246">
    <property type="entry name" value="Peptidase_M14"/>
    <property type="match status" value="1"/>
</dbReference>
<name>A0ABR0S048_9EURO</name>
<dbReference type="CDD" id="cd06242">
    <property type="entry name" value="M14-like"/>
    <property type="match status" value="1"/>
</dbReference>
<evidence type="ECO:0000256" key="12">
    <source>
        <dbReference type="ARBA" id="ARBA00042017"/>
    </source>
</evidence>
<dbReference type="EMBL" id="JAVHJV010000001">
    <property type="protein sequence ID" value="KAK5946042.1"/>
    <property type="molecule type" value="Genomic_DNA"/>
</dbReference>
<evidence type="ECO:0000256" key="1">
    <source>
        <dbReference type="ARBA" id="ARBA00001947"/>
    </source>
</evidence>
<dbReference type="InterPro" id="IPR000834">
    <property type="entry name" value="Peptidase_M14"/>
</dbReference>
<proteinExistence type="inferred from homology"/>
<comment type="subcellular location">
    <subcellularLocation>
        <location evidence="3">Secreted</location>
    </subcellularLocation>
</comment>
<evidence type="ECO:0000313" key="15">
    <source>
        <dbReference type="EMBL" id="KAK5946042.1"/>
    </source>
</evidence>
<comment type="caution">
    <text evidence="15">The sequence shown here is derived from an EMBL/GenBank/DDBJ whole genome shotgun (WGS) entry which is preliminary data.</text>
</comment>
<dbReference type="Proteomes" id="UP001334248">
    <property type="component" value="Unassembled WGS sequence"/>
</dbReference>
<evidence type="ECO:0000256" key="13">
    <source>
        <dbReference type="PROSITE-ProRule" id="PRU01379"/>
    </source>
</evidence>
<comment type="function">
    <text evidence="2">Extracellular metalloprotease that contributes to pathogenicity.</text>
</comment>
<evidence type="ECO:0000256" key="8">
    <source>
        <dbReference type="ARBA" id="ARBA00022801"/>
    </source>
</evidence>